<keyword evidence="5" id="KW-0255">Endonuclease</keyword>
<dbReference type="PANTHER" id="PTHR30408">
    <property type="entry name" value="TYPE-1 RESTRICTION ENZYME ECOKI SPECIFICITY PROTEIN"/>
    <property type="match status" value="1"/>
</dbReference>
<dbReference type="RefSeq" id="WP_272404013.1">
    <property type="nucleotide sequence ID" value="NZ_JAJHZP010000014.1"/>
</dbReference>
<keyword evidence="2" id="KW-0680">Restriction system</keyword>
<comment type="similarity">
    <text evidence="1">Belongs to the type-I restriction system S methylase family.</text>
</comment>
<evidence type="ECO:0000259" key="4">
    <source>
        <dbReference type="Pfam" id="PF01420"/>
    </source>
</evidence>
<dbReference type="GO" id="GO:0003677">
    <property type="term" value="F:DNA binding"/>
    <property type="evidence" value="ECO:0007669"/>
    <property type="project" value="UniProtKB-KW"/>
</dbReference>
<accession>A0AAW6HQ53</accession>
<evidence type="ECO:0000313" key="6">
    <source>
        <dbReference type="Proteomes" id="UP001216384"/>
    </source>
</evidence>
<dbReference type="GO" id="GO:0016787">
    <property type="term" value="F:hydrolase activity"/>
    <property type="evidence" value="ECO:0007669"/>
    <property type="project" value="UniProtKB-KW"/>
</dbReference>
<dbReference type="InterPro" id="IPR000055">
    <property type="entry name" value="Restrct_endonuc_typeI_TRD"/>
</dbReference>
<organism evidence="5 6">
    <name type="scientific">Mycoplasma bradburyae</name>
    <dbReference type="NCBI Taxonomy" id="2963128"/>
    <lineage>
        <taxon>Bacteria</taxon>
        <taxon>Bacillati</taxon>
        <taxon>Mycoplasmatota</taxon>
        <taxon>Mollicutes</taxon>
        <taxon>Mycoplasmataceae</taxon>
        <taxon>Mycoplasma</taxon>
    </lineage>
</organism>
<dbReference type="Gene3D" id="1.10.287.1120">
    <property type="entry name" value="Bipartite methylase S protein"/>
    <property type="match status" value="1"/>
</dbReference>
<reference evidence="5" key="1">
    <citation type="submission" date="2021-11" db="EMBL/GenBank/DDBJ databases">
        <title>Description of Mycoplasma bradburyaesp. nov.from sea birds: a tribute to a great mycoplasmologist.</title>
        <authorList>
            <person name="Ramirez A.S."/>
            <person name="Poveda C."/>
            <person name="Suarez-Perez A."/>
            <person name="Rosales R.S."/>
            <person name="Dijkman R."/>
            <person name="Feberwee A."/>
            <person name="Spergser J."/>
            <person name="Szostak M.P."/>
            <person name="Ressel L."/>
            <person name="Calabuig P."/>
            <person name="Catania S."/>
            <person name="Gobbo F."/>
            <person name="Timofte D."/>
            <person name="Poveda J.B."/>
        </authorList>
    </citation>
    <scope>NUCLEOTIDE SEQUENCE</scope>
    <source>
        <strain evidence="5">T264</strain>
    </source>
</reference>
<dbReference type="GO" id="GO:0004519">
    <property type="term" value="F:endonuclease activity"/>
    <property type="evidence" value="ECO:0007669"/>
    <property type="project" value="UniProtKB-KW"/>
</dbReference>
<feature type="domain" description="Type I restriction modification DNA specificity" evidence="4">
    <location>
        <begin position="2"/>
        <end position="178"/>
    </location>
</feature>
<dbReference type="Proteomes" id="UP001216384">
    <property type="component" value="Unassembled WGS sequence"/>
</dbReference>
<evidence type="ECO:0000256" key="1">
    <source>
        <dbReference type="ARBA" id="ARBA00010923"/>
    </source>
</evidence>
<gene>
    <name evidence="5" type="ORF">LNO71_02310</name>
</gene>
<proteinExistence type="inferred from homology"/>
<evidence type="ECO:0000313" key="5">
    <source>
        <dbReference type="EMBL" id="MDC4183474.1"/>
    </source>
</evidence>
<evidence type="ECO:0000256" key="3">
    <source>
        <dbReference type="ARBA" id="ARBA00023125"/>
    </source>
</evidence>
<keyword evidence="5" id="KW-0540">Nuclease</keyword>
<dbReference type="AlphaFoldDB" id="A0AAW6HQ53"/>
<dbReference type="InterPro" id="IPR052021">
    <property type="entry name" value="Type-I_RS_S_subunit"/>
</dbReference>
<dbReference type="Gene3D" id="3.90.220.20">
    <property type="entry name" value="DNA methylase specificity domains"/>
    <property type="match status" value="1"/>
</dbReference>
<dbReference type="EMBL" id="JAJHZP010000014">
    <property type="protein sequence ID" value="MDC4183474.1"/>
    <property type="molecule type" value="Genomic_DNA"/>
</dbReference>
<dbReference type="InterPro" id="IPR044946">
    <property type="entry name" value="Restrct_endonuc_typeI_TRD_sf"/>
</dbReference>
<dbReference type="Pfam" id="PF01420">
    <property type="entry name" value="Methylase_S"/>
    <property type="match status" value="1"/>
</dbReference>
<keyword evidence="3" id="KW-0238">DNA-binding</keyword>
<comment type="caution">
    <text evidence="5">The sequence shown here is derived from an EMBL/GenBank/DDBJ whole genome shotgun (WGS) entry which is preliminary data.</text>
</comment>
<evidence type="ECO:0000256" key="2">
    <source>
        <dbReference type="ARBA" id="ARBA00022747"/>
    </source>
</evidence>
<keyword evidence="5" id="KW-0378">Hydrolase</keyword>
<name>A0AAW6HQ53_9MOLU</name>
<protein>
    <submittedName>
        <fullName evidence="5">Restriction endonuclease subunit S</fullName>
        <ecNumber evidence="5">3.1.21.-</ecNumber>
    </submittedName>
</protein>
<dbReference type="PANTHER" id="PTHR30408:SF13">
    <property type="entry name" value="TYPE I RESTRICTION ENZYME HINDI SPECIFICITY SUBUNIT"/>
    <property type="match status" value="1"/>
</dbReference>
<feature type="non-terminal residue" evidence="5">
    <location>
        <position position="180"/>
    </location>
</feature>
<dbReference type="GO" id="GO:0009307">
    <property type="term" value="P:DNA restriction-modification system"/>
    <property type="evidence" value="ECO:0007669"/>
    <property type="project" value="UniProtKB-KW"/>
</dbReference>
<sequence length="180" mass="19950">MKWVKKRLGDICKIAGGGTPSTQNKDYYKDGTIPWITPKDLSTNKSKYIEKGDRNITKEGLDSCSAKILPKGSILFSARGSIGHIAIAKNELTTNQSCVNLIPNNNINNLFLYYCLLFNKTSISVFGGGTTFKSITGKELANIKIKILINKQDQIKISKILDLIDQKIDINSKINDNLLI</sequence>
<dbReference type="SUPFAM" id="SSF116734">
    <property type="entry name" value="DNA methylase specificity domain"/>
    <property type="match status" value="1"/>
</dbReference>
<dbReference type="EC" id="3.1.21.-" evidence="5"/>